<proteinExistence type="predicted"/>
<evidence type="ECO:0000313" key="2">
    <source>
        <dbReference type="EMBL" id="MPN01353.1"/>
    </source>
</evidence>
<reference evidence="2" key="1">
    <citation type="submission" date="2019-08" db="EMBL/GenBank/DDBJ databases">
        <authorList>
            <person name="Kucharzyk K."/>
            <person name="Murdoch R.W."/>
            <person name="Higgins S."/>
            <person name="Loffler F."/>
        </authorList>
    </citation>
    <scope>NUCLEOTIDE SEQUENCE</scope>
</reference>
<accession>A0A645ELD6</accession>
<keyword evidence="1" id="KW-0812">Transmembrane</keyword>
<keyword evidence="1" id="KW-0472">Membrane</keyword>
<keyword evidence="1" id="KW-1133">Transmembrane helix</keyword>
<dbReference type="PROSITE" id="PS51257">
    <property type="entry name" value="PROKAR_LIPOPROTEIN"/>
    <property type="match status" value="1"/>
</dbReference>
<gene>
    <name evidence="2" type="ORF">SDC9_148562</name>
</gene>
<sequence>MKKVLIGGFLSLLGTLWAIGLLFFISNNLVSSCDTPPGLFWTTVAEYKMELPLFTAFLLLALGLLLMGIEYFKKEA</sequence>
<protein>
    <submittedName>
        <fullName evidence="2">Uncharacterized protein</fullName>
    </submittedName>
</protein>
<dbReference type="AlphaFoldDB" id="A0A645ELD6"/>
<dbReference type="EMBL" id="VSSQ01047373">
    <property type="protein sequence ID" value="MPN01353.1"/>
    <property type="molecule type" value="Genomic_DNA"/>
</dbReference>
<name>A0A645ELD6_9ZZZZ</name>
<comment type="caution">
    <text evidence="2">The sequence shown here is derived from an EMBL/GenBank/DDBJ whole genome shotgun (WGS) entry which is preliminary data.</text>
</comment>
<organism evidence="2">
    <name type="scientific">bioreactor metagenome</name>
    <dbReference type="NCBI Taxonomy" id="1076179"/>
    <lineage>
        <taxon>unclassified sequences</taxon>
        <taxon>metagenomes</taxon>
        <taxon>ecological metagenomes</taxon>
    </lineage>
</organism>
<evidence type="ECO:0000256" key="1">
    <source>
        <dbReference type="SAM" id="Phobius"/>
    </source>
</evidence>
<feature type="transmembrane region" description="Helical" evidence="1">
    <location>
        <begin position="51"/>
        <end position="72"/>
    </location>
</feature>